<dbReference type="Proteomes" id="UP000239001">
    <property type="component" value="Unassembled WGS sequence"/>
</dbReference>
<dbReference type="AlphaFoldDB" id="A0A2T1LW19"/>
<sequence length="72" mass="8067">MVIPKSTNIQLNENESFTLPESVLNLVGSGDWLVTIEQIESDTNSSSIRDHQAFLNGYDPMDEGLYNDYTAK</sequence>
<evidence type="ECO:0000313" key="2">
    <source>
        <dbReference type="Proteomes" id="UP000239001"/>
    </source>
</evidence>
<proteinExistence type="predicted"/>
<evidence type="ECO:0000313" key="1">
    <source>
        <dbReference type="EMBL" id="PSF36044.1"/>
    </source>
</evidence>
<reference evidence="1 2" key="2">
    <citation type="submission" date="2018-03" db="EMBL/GenBank/DDBJ databases">
        <authorList>
            <person name="Keele B.F."/>
        </authorList>
    </citation>
    <scope>NUCLEOTIDE SEQUENCE [LARGE SCALE GENOMIC DNA]</scope>
    <source>
        <strain evidence="1 2">CCALA 016</strain>
    </source>
</reference>
<protein>
    <submittedName>
        <fullName evidence="1">Uncharacterized protein</fullName>
    </submittedName>
</protein>
<dbReference type="EMBL" id="PXOH01000016">
    <property type="protein sequence ID" value="PSF36044.1"/>
    <property type="molecule type" value="Genomic_DNA"/>
</dbReference>
<organism evidence="1 2">
    <name type="scientific">Aphanothece hegewaldii CCALA 016</name>
    <dbReference type="NCBI Taxonomy" id="2107694"/>
    <lineage>
        <taxon>Bacteria</taxon>
        <taxon>Bacillati</taxon>
        <taxon>Cyanobacteriota</taxon>
        <taxon>Cyanophyceae</taxon>
        <taxon>Oscillatoriophycideae</taxon>
        <taxon>Chroococcales</taxon>
        <taxon>Aphanothecaceae</taxon>
        <taxon>Aphanothece</taxon>
    </lineage>
</organism>
<dbReference type="OrthoDB" id="495507at2"/>
<name>A0A2T1LW19_9CHRO</name>
<accession>A0A2T1LW19</accession>
<gene>
    <name evidence="1" type="ORF">C7H19_14985</name>
</gene>
<keyword evidence="2" id="KW-1185">Reference proteome</keyword>
<comment type="caution">
    <text evidence="1">The sequence shown here is derived from an EMBL/GenBank/DDBJ whole genome shotgun (WGS) entry which is preliminary data.</text>
</comment>
<reference evidence="1 2" key="1">
    <citation type="submission" date="2018-03" db="EMBL/GenBank/DDBJ databases">
        <title>The ancient ancestry and fast evolution of plastids.</title>
        <authorList>
            <person name="Moore K.R."/>
            <person name="Magnabosco C."/>
            <person name="Momper L."/>
            <person name="Gold D.A."/>
            <person name="Bosak T."/>
            <person name="Fournier G.P."/>
        </authorList>
    </citation>
    <scope>NUCLEOTIDE SEQUENCE [LARGE SCALE GENOMIC DNA]</scope>
    <source>
        <strain evidence="1 2">CCALA 016</strain>
    </source>
</reference>